<dbReference type="GO" id="GO:0003723">
    <property type="term" value="F:RNA binding"/>
    <property type="evidence" value="ECO:0007669"/>
    <property type="project" value="UniProtKB-UniRule"/>
</dbReference>
<dbReference type="InterPro" id="IPR034393">
    <property type="entry name" value="TatSF1-like"/>
</dbReference>
<dbReference type="InterPro" id="IPR012677">
    <property type="entry name" value="Nucleotide-bd_a/b_plait_sf"/>
</dbReference>
<comment type="caution">
    <text evidence="9">The sequence shown here is derived from an EMBL/GenBank/DDBJ whole genome shotgun (WGS) entry which is preliminary data.</text>
</comment>
<dbReference type="PANTHER" id="PTHR15608:SF0">
    <property type="entry name" value="HIV TAT-SPECIFIC FACTOR 1"/>
    <property type="match status" value="1"/>
</dbReference>
<evidence type="ECO:0000256" key="6">
    <source>
        <dbReference type="PROSITE-ProRule" id="PRU00176"/>
    </source>
</evidence>
<dbReference type="InterPro" id="IPR035979">
    <property type="entry name" value="RBD_domain_sf"/>
</dbReference>
<dbReference type="SUPFAM" id="SSF54928">
    <property type="entry name" value="RNA-binding domain, RBD"/>
    <property type="match status" value="2"/>
</dbReference>
<dbReference type="FunFam" id="3.30.70.330:FF:000105">
    <property type="entry name" value="HIV Tat-specific factor 1 homolog"/>
    <property type="match status" value="1"/>
</dbReference>
<dbReference type="EMBL" id="AMKT01000050">
    <property type="protein sequence ID" value="OXG19325.1"/>
    <property type="molecule type" value="Genomic_DNA"/>
</dbReference>
<comment type="similarity">
    <text evidence="1">Belongs to the HTATSF1 family.</text>
</comment>
<accession>A0A854QIL3</accession>
<evidence type="ECO:0000256" key="3">
    <source>
        <dbReference type="ARBA" id="ARBA00022737"/>
    </source>
</evidence>
<organism evidence="9 10">
    <name type="scientific">Cryptococcus neoformans Tu259-1</name>
    <dbReference type="NCBI Taxonomy" id="1230072"/>
    <lineage>
        <taxon>Eukaryota</taxon>
        <taxon>Fungi</taxon>
        <taxon>Dikarya</taxon>
        <taxon>Basidiomycota</taxon>
        <taxon>Agaricomycotina</taxon>
        <taxon>Tremellomycetes</taxon>
        <taxon>Tremellales</taxon>
        <taxon>Cryptococcaceae</taxon>
        <taxon>Cryptococcus</taxon>
        <taxon>Cryptococcus neoformans species complex</taxon>
    </lineage>
</organism>
<dbReference type="SMART" id="SM00360">
    <property type="entry name" value="RRM"/>
    <property type="match status" value="2"/>
</dbReference>
<protein>
    <submittedName>
        <fullName evidence="9">HIV Tat-specific factor 1</fullName>
    </submittedName>
</protein>
<feature type="region of interest" description="Disordered" evidence="7">
    <location>
        <begin position="92"/>
        <end position="156"/>
    </location>
</feature>
<dbReference type="Pfam" id="PF00076">
    <property type="entry name" value="RRM_1"/>
    <property type="match status" value="2"/>
</dbReference>
<dbReference type="InterPro" id="IPR000504">
    <property type="entry name" value="RRM_dom"/>
</dbReference>
<dbReference type="OrthoDB" id="10258585at2759"/>
<evidence type="ECO:0000256" key="5">
    <source>
        <dbReference type="ARBA" id="ARBA00023187"/>
    </source>
</evidence>
<keyword evidence="2" id="KW-0507">mRNA processing</keyword>
<evidence type="ECO:0000256" key="4">
    <source>
        <dbReference type="ARBA" id="ARBA00022884"/>
    </source>
</evidence>
<dbReference type="GO" id="GO:0005684">
    <property type="term" value="C:U2-type spliceosomal complex"/>
    <property type="evidence" value="ECO:0007669"/>
    <property type="project" value="TreeGrafter"/>
</dbReference>
<reference evidence="9 10" key="1">
    <citation type="submission" date="2017-06" db="EMBL/GenBank/DDBJ databases">
        <title>Global population genomics of the pathogenic fungus Cryptococcus neoformans var. grubii.</title>
        <authorList>
            <person name="Cuomo C."/>
            <person name="Litvintseva A."/>
            <person name="Chen Y."/>
            <person name="Young S."/>
            <person name="Zeng Q."/>
            <person name="Chapman S."/>
            <person name="Gujja S."/>
            <person name="Saif S."/>
            <person name="Birren B."/>
        </authorList>
    </citation>
    <scope>NUCLEOTIDE SEQUENCE [LARGE SCALE GENOMIC DNA]</scope>
    <source>
        <strain evidence="9 10">Tu259-1</strain>
    </source>
</reference>
<evidence type="ECO:0000313" key="10">
    <source>
        <dbReference type="Proteomes" id="UP000199727"/>
    </source>
</evidence>
<proteinExistence type="inferred from homology"/>
<dbReference type="GO" id="GO:0000398">
    <property type="term" value="P:mRNA splicing, via spliceosome"/>
    <property type="evidence" value="ECO:0007669"/>
    <property type="project" value="UniProtKB-ARBA"/>
</dbReference>
<feature type="domain" description="RRM" evidence="8">
    <location>
        <begin position="150"/>
        <end position="238"/>
    </location>
</feature>
<feature type="compositionally biased region" description="Basic and acidic residues" evidence="7">
    <location>
        <begin position="245"/>
        <end position="268"/>
    </location>
</feature>
<dbReference type="CDD" id="cd12285">
    <property type="entry name" value="RRM3_RBM39_like"/>
    <property type="match status" value="1"/>
</dbReference>
<keyword evidence="5" id="KW-0508">mRNA splicing</keyword>
<feature type="region of interest" description="Disordered" evidence="7">
    <location>
        <begin position="245"/>
        <end position="299"/>
    </location>
</feature>
<evidence type="ECO:0000256" key="2">
    <source>
        <dbReference type="ARBA" id="ARBA00022664"/>
    </source>
</evidence>
<evidence type="ECO:0000313" key="9">
    <source>
        <dbReference type="EMBL" id="OXG19325.1"/>
    </source>
</evidence>
<dbReference type="InterPro" id="IPR003954">
    <property type="entry name" value="RRM_euk-type"/>
</dbReference>
<dbReference type="FunFam" id="3.30.70.330:FF:001251">
    <property type="entry name" value="HIV Tat-specific factor 1"/>
    <property type="match status" value="1"/>
</dbReference>
<name>A0A854QIL3_CRYNE</name>
<evidence type="ECO:0000259" key="8">
    <source>
        <dbReference type="PROSITE" id="PS50102"/>
    </source>
</evidence>
<dbReference type="GO" id="GO:0005686">
    <property type="term" value="C:U2 snRNP"/>
    <property type="evidence" value="ECO:0007669"/>
    <property type="project" value="TreeGrafter"/>
</dbReference>
<evidence type="ECO:0000256" key="1">
    <source>
        <dbReference type="ARBA" id="ARBA00007747"/>
    </source>
</evidence>
<dbReference type="PANTHER" id="PTHR15608">
    <property type="entry name" value="SPLICING FACTOR U2AF-ASSOCIATED PROTEIN 2"/>
    <property type="match status" value="1"/>
</dbReference>
<dbReference type="SMART" id="SM00361">
    <property type="entry name" value="RRM_1"/>
    <property type="match status" value="1"/>
</dbReference>
<dbReference type="Gene3D" id="3.30.70.330">
    <property type="match status" value="2"/>
</dbReference>
<gene>
    <name evidence="9" type="ORF">C361_04272</name>
</gene>
<dbReference type="AlphaFoldDB" id="A0A854QIL3"/>
<evidence type="ECO:0000256" key="7">
    <source>
        <dbReference type="SAM" id="MobiDB-lite"/>
    </source>
</evidence>
<keyword evidence="3" id="KW-0677">Repeat</keyword>
<dbReference type="Proteomes" id="UP000199727">
    <property type="component" value="Unassembled WGS sequence"/>
</dbReference>
<sequence length="435" mass="48894">MALTPSRNRINRTIVCSLQILSGLYIYAPSFGRMPSNAPIPGQFEQDTRVSFDKVSGKWQYEDDEGTEHEWNGTAWIPIIDDELVRAQQAAYSVPGVDESTPSNAAIAREERRNKKRKKGEKDYTSNTSNAPATADTSRPAPAPSAPKKTGVWVTNLPPNTTVQKLADVFSKAGVLHIDDEGNPRIKMYYDDEGNFKGEAWVVYFKEGSVDLAITLLDDTELELGAGYPPMRVKVAEYFKDQDKGKDKEKKEKIEGEKKRLTAEEKQKMSKRMKTLQSKITWRSDDESDDPAAPLGGAPAPTNNRFARVVVLKGMFVLEELEKDPALLLELKEEVREEAATLGQVTSVILYDKEEDGVMTIKFKEPVSAQACVAKMNNRYFDGRVIYAGLYNGKERFKKSGGRTFDEDNDEEEKERLDNFAHWLVEGEDEEAAKK</sequence>
<keyword evidence="4 6" id="KW-0694">RNA-binding</keyword>
<feature type="compositionally biased region" description="Low complexity" evidence="7">
    <location>
        <begin position="131"/>
        <end position="140"/>
    </location>
</feature>
<dbReference type="PROSITE" id="PS50102">
    <property type="entry name" value="RRM"/>
    <property type="match status" value="1"/>
</dbReference>